<protein>
    <recommendedName>
        <fullName evidence="10">Dynein regulatory complex subunit 2</fullName>
    </recommendedName>
    <alternativeName>
        <fullName evidence="11">Coiled-coil domain-containing protein 65</fullName>
    </alternativeName>
</protein>
<keyword evidence="5" id="KW-0969">Cilium</keyword>
<organism evidence="16 17">
    <name type="scientific">Gasterosteus aculeatus aculeatus</name>
    <name type="common">three-spined stickleback</name>
    <dbReference type="NCBI Taxonomy" id="481459"/>
    <lineage>
        <taxon>Eukaryota</taxon>
        <taxon>Metazoa</taxon>
        <taxon>Chordata</taxon>
        <taxon>Craniata</taxon>
        <taxon>Vertebrata</taxon>
        <taxon>Euteleostomi</taxon>
        <taxon>Actinopterygii</taxon>
        <taxon>Neopterygii</taxon>
        <taxon>Teleostei</taxon>
        <taxon>Neoteleostei</taxon>
        <taxon>Acanthomorphata</taxon>
        <taxon>Eupercaria</taxon>
        <taxon>Perciformes</taxon>
        <taxon>Cottioidei</taxon>
        <taxon>Gasterosteales</taxon>
        <taxon>Gasterosteidae</taxon>
        <taxon>Gasterosteus</taxon>
    </lineage>
</organism>
<evidence type="ECO:0000256" key="8">
    <source>
        <dbReference type="ARBA" id="ARBA00037841"/>
    </source>
</evidence>
<evidence type="ECO:0000256" key="3">
    <source>
        <dbReference type="ARBA" id="ARBA00022846"/>
    </source>
</evidence>
<evidence type="ECO:0000256" key="10">
    <source>
        <dbReference type="ARBA" id="ARBA00040899"/>
    </source>
</evidence>
<proteinExistence type="inferred from homology"/>
<feature type="coiled-coil region" evidence="13">
    <location>
        <begin position="260"/>
        <end position="294"/>
    </location>
</feature>
<evidence type="ECO:0000256" key="6">
    <source>
        <dbReference type="ARBA" id="ARBA00023212"/>
    </source>
</evidence>
<dbReference type="STRING" id="69293.ENSGACP00000017055"/>
<dbReference type="GeneTree" id="ENSGT00940000168627"/>
<evidence type="ECO:0000256" key="2">
    <source>
        <dbReference type="ARBA" id="ARBA00022490"/>
    </source>
</evidence>
<dbReference type="AlphaFoldDB" id="G3PHI0"/>
<dbReference type="InterPro" id="IPR039750">
    <property type="entry name" value="DRC1/DRC2"/>
</dbReference>
<dbReference type="InterPro" id="IPR039505">
    <property type="entry name" value="DRC1/2_N"/>
</dbReference>
<reference evidence="16" key="3">
    <citation type="submission" date="2025-09" db="UniProtKB">
        <authorList>
            <consortium name="Ensembl"/>
        </authorList>
    </citation>
    <scope>IDENTIFICATION</scope>
</reference>
<dbReference type="Bgee" id="ENSGACG00000012906">
    <property type="expression patterns" value="Expressed in mesonephros and 1 other cell type or tissue"/>
</dbReference>
<comment type="similarity">
    <text evidence="9">Belongs to the DRC2 family.</text>
</comment>
<name>G3PHI0_GASAC</name>
<dbReference type="GeneID" id="120815155"/>
<evidence type="ECO:0000256" key="14">
    <source>
        <dbReference type="SAM" id="MobiDB-lite"/>
    </source>
</evidence>
<reference evidence="16" key="2">
    <citation type="submission" date="2025-08" db="UniProtKB">
        <authorList>
            <consortium name="Ensembl"/>
        </authorList>
    </citation>
    <scope>IDENTIFICATION</scope>
</reference>
<keyword evidence="7" id="KW-0966">Cell projection</keyword>
<dbReference type="GO" id="GO:0003352">
    <property type="term" value="P:regulation of cilium movement"/>
    <property type="evidence" value="ECO:0007669"/>
    <property type="project" value="TreeGrafter"/>
</dbReference>
<dbReference type="Pfam" id="PF14772">
    <property type="entry name" value="NYD-SP28"/>
    <property type="match status" value="1"/>
</dbReference>
<sequence>MTSPVPPVSWFDPIWRLAFGAVVIETGRKPTNASRGSGGIMARESKRGGGRTEEERRMLLLQRAQAEEEMAKKKEETLTLFLEDKLQEEEKNTAGNLLKLNEVWRSILRHGRAGELRGDMEVLRPTFERQLDGLDNSVKTLQRDLQEAELQWAQVWRVHLQQLECLRSLQHKRVELVKQQWGNLLQELHSRFISERRQMNSASARRRADLEDASLPLEQQHQELMEQIQKLYNRSKTVYWTSHKLQIALLLQEDIQDPPLLELQKERQQLIRMKDEAEKEAKKLQDTATLLHHQLIASETGNQALEQDLRDATQKVTARTLVLQDQLTRGRGAARRRLTLLTVRSAAAAKKLKTVVAKGEKVLRVAEVGRRLEGDQGDLLTCPLAEQRQGTGAETEGPEEETAVTLRTTVSVLKLGALRTQRDALTRDNLQLKQLLQECLDAMTVSDRDPGGHALLAVGGAPTTAVPPEAGRRLADRRHTVIEGAHVASRY</sequence>
<dbReference type="CTD" id="85478"/>
<evidence type="ECO:0000256" key="4">
    <source>
        <dbReference type="ARBA" id="ARBA00023054"/>
    </source>
</evidence>
<dbReference type="PANTHER" id="PTHR21625:SF0">
    <property type="entry name" value="DYNEIN REGULATORY COMPLEX SUBUNIT 2"/>
    <property type="match status" value="1"/>
</dbReference>
<feature type="domain" description="Dynein regulatory complex protein 1/2 N-terminal" evidence="15">
    <location>
        <begin position="62"/>
        <end position="162"/>
    </location>
</feature>
<evidence type="ECO:0000313" key="16">
    <source>
        <dbReference type="Ensembl" id="ENSGACP00000017055.2"/>
    </source>
</evidence>
<feature type="region of interest" description="Disordered" evidence="14">
    <location>
        <begin position="29"/>
        <end position="54"/>
    </location>
</feature>
<dbReference type="InParanoid" id="G3PHI0"/>
<keyword evidence="6" id="KW-0206">Cytoskeleton</keyword>
<dbReference type="GO" id="GO:0070286">
    <property type="term" value="P:axonemal dynein complex assembly"/>
    <property type="evidence" value="ECO:0007669"/>
    <property type="project" value="InterPro"/>
</dbReference>
<dbReference type="KEGG" id="gat:120815155"/>
<evidence type="ECO:0000256" key="9">
    <source>
        <dbReference type="ARBA" id="ARBA00038424"/>
    </source>
</evidence>
<keyword evidence="4 13" id="KW-0175">Coiled coil</keyword>
<dbReference type="GO" id="GO:0005858">
    <property type="term" value="C:axonemal dynein complex"/>
    <property type="evidence" value="ECO:0007669"/>
    <property type="project" value="InterPro"/>
</dbReference>
<evidence type="ECO:0000256" key="5">
    <source>
        <dbReference type="ARBA" id="ARBA00023069"/>
    </source>
</evidence>
<evidence type="ECO:0000256" key="11">
    <source>
        <dbReference type="ARBA" id="ARBA00041517"/>
    </source>
</evidence>
<dbReference type="GO" id="GO:0060285">
    <property type="term" value="P:cilium-dependent cell motility"/>
    <property type="evidence" value="ECO:0007669"/>
    <property type="project" value="TreeGrafter"/>
</dbReference>
<dbReference type="eggNOG" id="ENOG502QQDD">
    <property type="taxonomic scope" value="Eukaryota"/>
</dbReference>
<keyword evidence="17" id="KW-1185">Reference proteome</keyword>
<evidence type="ECO:0000313" key="17">
    <source>
        <dbReference type="Proteomes" id="UP000007635"/>
    </source>
</evidence>
<keyword evidence="3" id="KW-0282">Flagellum</keyword>
<evidence type="ECO:0000256" key="7">
    <source>
        <dbReference type="ARBA" id="ARBA00023273"/>
    </source>
</evidence>
<evidence type="ECO:0000259" key="15">
    <source>
        <dbReference type="Pfam" id="PF14772"/>
    </source>
</evidence>
<comment type="subcellular location">
    <subcellularLocation>
        <location evidence="1">Cytoplasm</location>
        <location evidence="1">Cytoskeleton</location>
        <location evidence="1">Flagellum axoneme</location>
    </subcellularLocation>
    <subcellularLocation>
        <location evidence="8">Cytoplasm</location>
        <location evidence="8">Cytoskeleton</location>
        <location evidence="8">Flagellum basal body</location>
    </subcellularLocation>
</comment>
<dbReference type="Proteomes" id="UP000007635">
    <property type="component" value="Unassembled WGS sequence"/>
</dbReference>
<evidence type="ECO:0000256" key="12">
    <source>
        <dbReference type="ARBA" id="ARBA00045865"/>
    </source>
</evidence>
<comment type="function">
    <text evidence="12">Component of the nexin-dynein regulatory complex (N-DRC), a key regulator of ciliary/flagellar motility which maintains the alignment and integrity of the distal axoneme and regulates microtubule sliding in motile axonemes. Plays a critical role in the assembly of N-DRC and also stabilizes the assembly of multiple inner dynein arms and radial spokes. Coassembles with DRC1 to form a central scaffold needed for assembly of the N-DRC and its attachment to the outer doublet microtubules.</text>
</comment>
<dbReference type="PANTHER" id="PTHR21625">
    <property type="entry name" value="NYD-SP28 PROTEIN"/>
    <property type="match status" value="1"/>
</dbReference>
<dbReference type="OMA" id="WEYLDLF"/>
<evidence type="ECO:0000256" key="1">
    <source>
        <dbReference type="ARBA" id="ARBA00004611"/>
    </source>
</evidence>
<feature type="compositionally biased region" description="Basic and acidic residues" evidence="14">
    <location>
        <begin position="43"/>
        <end position="54"/>
    </location>
</feature>
<dbReference type="Ensembl" id="ENSGACT00000017089.2">
    <property type="protein sequence ID" value="ENSGACP00000017055.2"/>
    <property type="gene ID" value="ENSGACG00000012906.2"/>
</dbReference>
<dbReference type="RefSeq" id="XP_040026096.1">
    <property type="nucleotide sequence ID" value="XM_040170162.1"/>
</dbReference>
<evidence type="ECO:0000256" key="13">
    <source>
        <dbReference type="SAM" id="Coils"/>
    </source>
</evidence>
<dbReference type="FunCoup" id="G3PHI0">
    <property type="interactions" value="219"/>
</dbReference>
<accession>G3PHI0</accession>
<keyword evidence="2" id="KW-0963">Cytoplasm</keyword>
<reference evidence="16 17" key="1">
    <citation type="journal article" date="2021" name="G3 (Bethesda)">
        <title>Improved contiguity of the threespine stickleback genome using long-read sequencing.</title>
        <authorList>
            <person name="Nath S."/>
            <person name="Shaw D.E."/>
            <person name="White M.A."/>
        </authorList>
    </citation>
    <scope>NUCLEOTIDE SEQUENCE [LARGE SCALE GENOMIC DNA]</scope>
    <source>
        <strain evidence="16 17">Lake Benthic</strain>
    </source>
</reference>